<dbReference type="GO" id="GO:0005886">
    <property type="term" value="C:plasma membrane"/>
    <property type="evidence" value="ECO:0007669"/>
    <property type="project" value="UniProtKB-SubCell"/>
</dbReference>
<keyword evidence="10" id="KW-1185">Reference proteome</keyword>
<sequence>MEATLLFIIEVIGTLAFAVSGIRLAAKKHFDWFGAYTIGVVTAIGGGTIRDLLLGAPVFWMSSWMYLTVTGLAFIMVVLFKKVLTSDSRSLFMFDAFGLTLFVITGIQKSLLYGYPMWVAIVMGMITGSFGGIMRDVLINEEPLFFRKDIYATACIAGGFVYWATWICGGDDLLRQLLCALTILILRWGALRYGWHLPEMKEGTAFRRNRK</sequence>
<dbReference type="PANTHER" id="PTHR30506:SF3">
    <property type="entry name" value="UPF0126 INNER MEMBRANE PROTEIN YADS-RELATED"/>
    <property type="match status" value="1"/>
</dbReference>
<keyword evidence="5 7" id="KW-1133">Transmembrane helix</keyword>
<proteinExistence type="inferred from homology"/>
<feature type="domain" description="Glycine transporter" evidence="8">
    <location>
        <begin position="93"/>
        <end position="165"/>
    </location>
</feature>
<comment type="subcellular location">
    <subcellularLocation>
        <location evidence="1">Cell membrane</location>
        <topology evidence="1">Multi-pass membrane protein</topology>
    </subcellularLocation>
</comment>
<dbReference type="Proteomes" id="UP000297635">
    <property type="component" value="Unassembled WGS sequence"/>
</dbReference>
<evidence type="ECO:0000256" key="3">
    <source>
        <dbReference type="ARBA" id="ARBA00022475"/>
    </source>
</evidence>
<reference evidence="9 10" key="1">
    <citation type="submission" date="2019-02" db="EMBL/GenBank/DDBJ databases">
        <title>Isolation and identification of novel species under the genus Muribaculum.</title>
        <authorList>
            <person name="Miyake S."/>
            <person name="Ding Y."/>
            <person name="Low A."/>
            <person name="Soh M."/>
            <person name="Seedorf H."/>
        </authorList>
    </citation>
    <scope>NUCLEOTIDE SEQUENCE [LARGE SCALE GENOMIC DNA]</scope>
    <source>
        <strain evidence="9 10">TLL-A3</strain>
    </source>
</reference>
<evidence type="ECO:0000256" key="7">
    <source>
        <dbReference type="SAM" id="Phobius"/>
    </source>
</evidence>
<evidence type="ECO:0000256" key="1">
    <source>
        <dbReference type="ARBA" id="ARBA00004651"/>
    </source>
</evidence>
<name>A0A4Z0V7C5_9BACT</name>
<feature type="domain" description="Glycine transporter" evidence="8">
    <location>
        <begin position="8"/>
        <end position="81"/>
    </location>
</feature>
<dbReference type="InterPro" id="IPR005115">
    <property type="entry name" value="Gly_transporter"/>
</dbReference>
<dbReference type="RefSeq" id="WP_135470340.1">
    <property type="nucleotide sequence ID" value="NZ_CASGTF010000010.1"/>
</dbReference>
<evidence type="ECO:0000256" key="5">
    <source>
        <dbReference type="ARBA" id="ARBA00022989"/>
    </source>
</evidence>
<organism evidence="9 10">
    <name type="scientific">Duncaniella freteri</name>
    <dbReference type="NCBI Taxonomy" id="2530391"/>
    <lineage>
        <taxon>Bacteria</taxon>
        <taxon>Pseudomonadati</taxon>
        <taxon>Bacteroidota</taxon>
        <taxon>Bacteroidia</taxon>
        <taxon>Bacteroidales</taxon>
        <taxon>Muribaculaceae</taxon>
        <taxon>Duncaniella</taxon>
    </lineage>
</organism>
<dbReference type="PANTHER" id="PTHR30506">
    <property type="entry name" value="INNER MEMBRANE PROTEIN"/>
    <property type="match status" value="1"/>
</dbReference>
<dbReference type="GeneID" id="82148653"/>
<gene>
    <name evidence="9" type="ORF">EZ315_02540</name>
</gene>
<dbReference type="AlphaFoldDB" id="A0A4Z0V7C5"/>
<evidence type="ECO:0000256" key="2">
    <source>
        <dbReference type="ARBA" id="ARBA00008193"/>
    </source>
</evidence>
<feature type="transmembrane region" description="Helical" evidence="7">
    <location>
        <begin position="6"/>
        <end position="26"/>
    </location>
</feature>
<feature type="transmembrane region" description="Helical" evidence="7">
    <location>
        <begin position="59"/>
        <end position="80"/>
    </location>
</feature>
<comment type="similarity">
    <text evidence="2">Belongs to the UPF0126 family.</text>
</comment>
<dbReference type="EMBL" id="SJSA01000001">
    <property type="protein sequence ID" value="TGG39633.1"/>
    <property type="molecule type" value="Genomic_DNA"/>
</dbReference>
<evidence type="ECO:0000313" key="10">
    <source>
        <dbReference type="Proteomes" id="UP000297635"/>
    </source>
</evidence>
<feature type="transmembrane region" description="Helical" evidence="7">
    <location>
        <begin position="150"/>
        <end position="167"/>
    </location>
</feature>
<protein>
    <submittedName>
        <fullName evidence="9">Trimeric intracellular cation channel family protein</fullName>
    </submittedName>
</protein>
<evidence type="ECO:0000256" key="4">
    <source>
        <dbReference type="ARBA" id="ARBA00022692"/>
    </source>
</evidence>
<keyword evidence="3" id="KW-1003">Cell membrane</keyword>
<evidence type="ECO:0000256" key="6">
    <source>
        <dbReference type="ARBA" id="ARBA00023136"/>
    </source>
</evidence>
<feature type="transmembrane region" description="Helical" evidence="7">
    <location>
        <begin position="92"/>
        <end position="111"/>
    </location>
</feature>
<keyword evidence="4 7" id="KW-0812">Transmembrane</keyword>
<feature type="transmembrane region" description="Helical" evidence="7">
    <location>
        <begin position="173"/>
        <end position="191"/>
    </location>
</feature>
<accession>A0A4Z0V7C5</accession>
<dbReference type="Pfam" id="PF03458">
    <property type="entry name" value="Gly_transporter"/>
    <property type="match status" value="2"/>
</dbReference>
<keyword evidence="6 7" id="KW-0472">Membrane</keyword>
<evidence type="ECO:0000313" key="9">
    <source>
        <dbReference type="EMBL" id="TGG39633.1"/>
    </source>
</evidence>
<evidence type="ECO:0000259" key="8">
    <source>
        <dbReference type="Pfam" id="PF03458"/>
    </source>
</evidence>
<feature type="transmembrane region" description="Helical" evidence="7">
    <location>
        <begin position="33"/>
        <end position="53"/>
    </location>
</feature>
<feature type="transmembrane region" description="Helical" evidence="7">
    <location>
        <begin position="117"/>
        <end position="138"/>
    </location>
</feature>
<comment type="caution">
    <text evidence="9">The sequence shown here is derived from an EMBL/GenBank/DDBJ whole genome shotgun (WGS) entry which is preliminary data.</text>
</comment>